<accession>A0A8S5TQH7</accession>
<sequence>MNKKRIKCFLTGGCKIKRSDFGFEWPAKGE</sequence>
<name>A0A8S5TQH7_9CAUD</name>
<dbReference type="EMBL" id="BK032878">
    <property type="protein sequence ID" value="DAF65396.1"/>
    <property type="molecule type" value="Genomic_DNA"/>
</dbReference>
<protein>
    <submittedName>
        <fullName evidence="1">Uncharacterized protein</fullName>
    </submittedName>
</protein>
<organism evidence="1">
    <name type="scientific">Siphoviridae sp. ctbbV81</name>
    <dbReference type="NCBI Taxonomy" id="2827900"/>
    <lineage>
        <taxon>Viruses</taxon>
        <taxon>Duplodnaviria</taxon>
        <taxon>Heunggongvirae</taxon>
        <taxon>Uroviricota</taxon>
        <taxon>Caudoviricetes</taxon>
    </lineage>
</organism>
<evidence type="ECO:0000313" key="1">
    <source>
        <dbReference type="EMBL" id="DAF65396.1"/>
    </source>
</evidence>
<reference evidence="1" key="1">
    <citation type="journal article" date="2021" name="Proc. Natl. Acad. Sci. U.S.A.">
        <title>A Catalog of Tens of Thousands of Viruses from Human Metagenomes Reveals Hidden Associations with Chronic Diseases.</title>
        <authorList>
            <person name="Tisza M.J."/>
            <person name="Buck C.B."/>
        </authorList>
    </citation>
    <scope>NUCLEOTIDE SEQUENCE</scope>
    <source>
        <strain evidence="1">CtbbV81</strain>
    </source>
</reference>
<proteinExistence type="predicted"/>